<dbReference type="AlphaFoldDB" id="A0A8I2H627"/>
<dbReference type="Gene3D" id="3.40.630.30">
    <property type="match status" value="1"/>
</dbReference>
<sequence>MKFTPPDGLYVRPSKPEDKGFLESLHHSTRQDLQLIDGDKDFIESIIEMQFKAQSNGYGDQFPNAMYFIIEKHHERIGKATIDFGNNEVRLIEIALIPQARGLGLGAAVVQSFQQAAAQSGVPMTLSVLQNNYDAKRLYQKLGFKIESIKAPYELLIWYPPALRNIVLG</sequence>
<dbReference type="Proteomes" id="UP001304419">
    <property type="component" value="Chromosome 2"/>
</dbReference>
<dbReference type="SUPFAM" id="SSF55729">
    <property type="entry name" value="Acyl-CoA N-acyltransferases (Nat)"/>
    <property type="match status" value="1"/>
</dbReference>
<organism evidence="2 4">
    <name type="scientific">Pseudoalteromonas maricaloris</name>
    <dbReference type="NCBI Taxonomy" id="184924"/>
    <lineage>
        <taxon>Bacteria</taxon>
        <taxon>Pseudomonadati</taxon>
        <taxon>Pseudomonadota</taxon>
        <taxon>Gammaproteobacteria</taxon>
        <taxon>Alteromonadales</taxon>
        <taxon>Pseudoalteromonadaceae</taxon>
        <taxon>Pseudoalteromonas</taxon>
    </lineage>
</organism>
<dbReference type="PROSITE" id="PS51186">
    <property type="entry name" value="GNAT"/>
    <property type="match status" value="1"/>
</dbReference>
<evidence type="ECO:0000313" key="5">
    <source>
        <dbReference type="Proteomes" id="UP001304419"/>
    </source>
</evidence>
<accession>A0A8I2H627</accession>
<keyword evidence="2" id="KW-0808">Transferase</keyword>
<evidence type="ECO:0000313" key="3">
    <source>
        <dbReference type="EMBL" id="WOX31206.1"/>
    </source>
</evidence>
<reference evidence="2" key="1">
    <citation type="submission" date="2019-10" db="EMBL/GenBank/DDBJ databases">
        <authorList>
            <person name="Paulsen S."/>
        </authorList>
    </citation>
    <scope>NUCLEOTIDE SEQUENCE</scope>
    <source>
        <strain evidence="2">LMG 19692</strain>
    </source>
</reference>
<reference evidence="3 5" key="2">
    <citation type="submission" date="2023-10" db="EMBL/GenBank/DDBJ databases">
        <title>To unveil natural product biosynthetic capacity in Pseudoalteromonas.</title>
        <authorList>
            <person name="Wang J."/>
        </authorList>
    </citation>
    <scope>NUCLEOTIDE SEQUENCE [LARGE SCALE GENOMIC DNA]</scope>
    <source>
        <strain evidence="3 5">DSM 15914</strain>
    </source>
</reference>
<gene>
    <name evidence="2" type="ORF">F9Y85_20860</name>
    <name evidence="3" type="ORF">R5H13_19895</name>
</gene>
<dbReference type="GO" id="GO:0016747">
    <property type="term" value="F:acyltransferase activity, transferring groups other than amino-acyl groups"/>
    <property type="evidence" value="ECO:0007669"/>
    <property type="project" value="InterPro"/>
</dbReference>
<protein>
    <submittedName>
        <fullName evidence="2">GNAT family N-acetyltransferase</fullName>
    </submittedName>
</protein>
<dbReference type="Pfam" id="PF00583">
    <property type="entry name" value="Acetyltransf_1"/>
    <property type="match status" value="1"/>
</dbReference>
<evidence type="ECO:0000313" key="4">
    <source>
        <dbReference type="Proteomes" id="UP000646877"/>
    </source>
</evidence>
<dbReference type="EMBL" id="CP137579">
    <property type="protein sequence ID" value="WOX31206.1"/>
    <property type="molecule type" value="Genomic_DNA"/>
</dbReference>
<dbReference type="CDD" id="cd04301">
    <property type="entry name" value="NAT_SF"/>
    <property type="match status" value="1"/>
</dbReference>
<keyword evidence="5" id="KW-1185">Reference proteome</keyword>
<dbReference type="EMBL" id="WEIA01000018">
    <property type="protein sequence ID" value="NLR23726.1"/>
    <property type="molecule type" value="Genomic_DNA"/>
</dbReference>
<dbReference type="Proteomes" id="UP000646877">
    <property type="component" value="Unassembled WGS sequence"/>
</dbReference>
<evidence type="ECO:0000313" key="2">
    <source>
        <dbReference type="EMBL" id="NLR23726.1"/>
    </source>
</evidence>
<dbReference type="InterPro" id="IPR000182">
    <property type="entry name" value="GNAT_dom"/>
</dbReference>
<proteinExistence type="predicted"/>
<evidence type="ECO:0000259" key="1">
    <source>
        <dbReference type="PROSITE" id="PS51186"/>
    </source>
</evidence>
<feature type="domain" description="N-acetyltransferase" evidence="1">
    <location>
        <begin position="9"/>
        <end position="164"/>
    </location>
</feature>
<dbReference type="RefSeq" id="WP_039494928.1">
    <property type="nucleotide sequence ID" value="NZ_CBCSDF010000021.1"/>
</dbReference>
<name>A0A8I2H627_9GAMM</name>
<dbReference type="InterPro" id="IPR016181">
    <property type="entry name" value="Acyl_CoA_acyltransferase"/>
</dbReference>